<keyword evidence="10 13" id="KW-0408">Iron</keyword>
<evidence type="ECO:0000256" key="14">
    <source>
        <dbReference type="RuleBase" id="RU000461"/>
    </source>
</evidence>
<dbReference type="InterPro" id="IPR002401">
    <property type="entry name" value="Cyt_P450_E_grp-I"/>
</dbReference>
<evidence type="ECO:0000256" key="15">
    <source>
        <dbReference type="SAM" id="MobiDB-lite"/>
    </source>
</evidence>
<evidence type="ECO:0000313" key="18">
    <source>
        <dbReference type="Proteomes" id="UP000494165"/>
    </source>
</evidence>
<evidence type="ECO:0000256" key="2">
    <source>
        <dbReference type="ARBA" id="ARBA00004174"/>
    </source>
</evidence>
<comment type="similarity">
    <text evidence="4 14">Belongs to the cytochrome P450 family.</text>
</comment>
<reference evidence="17 18" key="1">
    <citation type="submission" date="2020-04" db="EMBL/GenBank/DDBJ databases">
        <authorList>
            <person name="Alioto T."/>
            <person name="Alioto T."/>
            <person name="Gomez Garrido J."/>
        </authorList>
    </citation>
    <scope>NUCLEOTIDE SEQUENCE [LARGE SCALE GENOMIC DNA]</scope>
</reference>
<dbReference type="PRINTS" id="PR00463">
    <property type="entry name" value="EP450I"/>
</dbReference>
<evidence type="ECO:0000313" key="17">
    <source>
        <dbReference type="EMBL" id="CAB3380248.1"/>
    </source>
</evidence>
<gene>
    <name evidence="17" type="ORF">CLODIP_2_CD07420</name>
</gene>
<evidence type="ECO:0000256" key="8">
    <source>
        <dbReference type="ARBA" id="ARBA00022848"/>
    </source>
</evidence>
<keyword evidence="12 16" id="KW-0472">Membrane</keyword>
<dbReference type="Proteomes" id="UP000494165">
    <property type="component" value="Unassembled WGS sequence"/>
</dbReference>
<comment type="cofactor">
    <cofactor evidence="1 13">
        <name>heme</name>
        <dbReference type="ChEBI" id="CHEBI:30413"/>
    </cofactor>
</comment>
<accession>A0A8S1DCQ4</accession>
<dbReference type="CDD" id="cd11056">
    <property type="entry name" value="CYP6-like"/>
    <property type="match status" value="1"/>
</dbReference>
<evidence type="ECO:0000256" key="6">
    <source>
        <dbReference type="ARBA" id="ARBA00022723"/>
    </source>
</evidence>
<evidence type="ECO:0000256" key="9">
    <source>
        <dbReference type="ARBA" id="ARBA00023002"/>
    </source>
</evidence>
<evidence type="ECO:0000256" key="3">
    <source>
        <dbReference type="ARBA" id="ARBA00004406"/>
    </source>
</evidence>
<dbReference type="SUPFAM" id="SSF48264">
    <property type="entry name" value="Cytochrome P450"/>
    <property type="match status" value="1"/>
</dbReference>
<keyword evidence="5 13" id="KW-0349">Heme</keyword>
<feature type="region of interest" description="Disordered" evidence="15">
    <location>
        <begin position="287"/>
        <end position="306"/>
    </location>
</feature>
<evidence type="ECO:0000256" key="1">
    <source>
        <dbReference type="ARBA" id="ARBA00001971"/>
    </source>
</evidence>
<keyword evidence="6 13" id="KW-0479">Metal-binding</keyword>
<keyword evidence="11 14" id="KW-0503">Monooxygenase</keyword>
<evidence type="ECO:0000256" key="16">
    <source>
        <dbReference type="SAM" id="Phobius"/>
    </source>
</evidence>
<dbReference type="GO" id="GO:0005789">
    <property type="term" value="C:endoplasmic reticulum membrane"/>
    <property type="evidence" value="ECO:0007669"/>
    <property type="project" value="UniProtKB-SubCell"/>
</dbReference>
<dbReference type="InterPro" id="IPR017972">
    <property type="entry name" value="Cyt_P450_CS"/>
</dbReference>
<feature type="binding site" description="axial binding residue" evidence="13">
    <location>
        <position position="472"/>
    </location>
    <ligand>
        <name>heme</name>
        <dbReference type="ChEBI" id="CHEBI:30413"/>
    </ligand>
    <ligandPart>
        <name>Fe</name>
        <dbReference type="ChEBI" id="CHEBI:18248"/>
    </ligandPart>
</feature>
<dbReference type="GO" id="GO:0020037">
    <property type="term" value="F:heme binding"/>
    <property type="evidence" value="ECO:0007669"/>
    <property type="project" value="InterPro"/>
</dbReference>
<dbReference type="PANTHER" id="PTHR24292:SF54">
    <property type="entry name" value="CYP9F3-RELATED"/>
    <property type="match status" value="1"/>
</dbReference>
<dbReference type="PRINTS" id="PR00385">
    <property type="entry name" value="P450"/>
</dbReference>
<evidence type="ECO:0000256" key="4">
    <source>
        <dbReference type="ARBA" id="ARBA00010617"/>
    </source>
</evidence>
<dbReference type="EMBL" id="CADEPI010000204">
    <property type="protein sequence ID" value="CAB3380248.1"/>
    <property type="molecule type" value="Genomic_DNA"/>
</dbReference>
<dbReference type="OrthoDB" id="2789670at2759"/>
<dbReference type="FunFam" id="1.10.630.10:FF:000042">
    <property type="entry name" value="Cytochrome P450"/>
    <property type="match status" value="1"/>
</dbReference>
<evidence type="ECO:0000256" key="13">
    <source>
        <dbReference type="PIRSR" id="PIRSR602401-1"/>
    </source>
</evidence>
<protein>
    <recommendedName>
        <fullName evidence="19">Cytochrome P450</fullName>
    </recommendedName>
</protein>
<dbReference type="InterPro" id="IPR001128">
    <property type="entry name" value="Cyt_P450"/>
</dbReference>
<evidence type="ECO:0000256" key="10">
    <source>
        <dbReference type="ARBA" id="ARBA00023004"/>
    </source>
</evidence>
<dbReference type="InterPro" id="IPR050476">
    <property type="entry name" value="Insect_CytP450_Detox"/>
</dbReference>
<keyword evidence="9 14" id="KW-0560">Oxidoreductase</keyword>
<dbReference type="GO" id="GO:0005506">
    <property type="term" value="F:iron ion binding"/>
    <property type="evidence" value="ECO:0007669"/>
    <property type="project" value="InterPro"/>
</dbReference>
<organism evidence="17 18">
    <name type="scientific">Cloeon dipterum</name>
    <dbReference type="NCBI Taxonomy" id="197152"/>
    <lineage>
        <taxon>Eukaryota</taxon>
        <taxon>Metazoa</taxon>
        <taxon>Ecdysozoa</taxon>
        <taxon>Arthropoda</taxon>
        <taxon>Hexapoda</taxon>
        <taxon>Insecta</taxon>
        <taxon>Pterygota</taxon>
        <taxon>Palaeoptera</taxon>
        <taxon>Ephemeroptera</taxon>
        <taxon>Pisciforma</taxon>
        <taxon>Baetidae</taxon>
        <taxon>Cloeon</taxon>
    </lineage>
</organism>
<comment type="caution">
    <text evidence="17">The sequence shown here is derived from an EMBL/GenBank/DDBJ whole genome shotgun (WGS) entry which is preliminary data.</text>
</comment>
<keyword evidence="8" id="KW-0492">Microsome</keyword>
<evidence type="ECO:0000256" key="7">
    <source>
        <dbReference type="ARBA" id="ARBA00022824"/>
    </source>
</evidence>
<dbReference type="PROSITE" id="PS00086">
    <property type="entry name" value="CYTOCHROME_P450"/>
    <property type="match status" value="1"/>
</dbReference>
<dbReference type="GO" id="GO:0016705">
    <property type="term" value="F:oxidoreductase activity, acting on paired donors, with incorporation or reduction of molecular oxygen"/>
    <property type="evidence" value="ECO:0007669"/>
    <property type="project" value="InterPro"/>
</dbReference>
<sequence>MAWSLPLWLNVLLSLSAVFLGLFYYYLTYNFDYWKKKGVKHEKGWPLFGSLFSAMTLREHRVHCLDKIYKKYSGESFVGYYQGRDPALLILDPELIKRILVKDFSYFTSHGIEFDEETDPMLAKSLFALDGQRWRDMRSKLAPTFTTGKIKIMVPHMAEVGQNWLKFLSKNVSDEAVDLKELAVTYTADAIGSCVFGVNYNAFENPNNTFMTMGRRLVGYDFKRGMKAICVIFFPEVVKFFKFEWFDRSLVDFFCNLLKEMMDSRKKSGQTRKDFLQLMIELKEKGSVASDNAEDEKESKELGGFEDSQLSSGKFDFSDVDLYSQAIGFFVAGFENSSTQISLACLELAVESELQHRAQAEIDQVLKEHDGKLTAEALKKMVYLESIVQETLRKYPPAGGLVRSCTKNYLIPGSNVRLEKGTTVMIPSYSLQNDPKYFPDPERFDPERFCNEDAHHKLQFLYTPFGDGPRHCIGLRILPHI</sequence>
<dbReference type="PANTHER" id="PTHR24292">
    <property type="entry name" value="CYTOCHROME P450"/>
    <property type="match status" value="1"/>
</dbReference>
<keyword evidence="16" id="KW-0812">Transmembrane</keyword>
<keyword evidence="16" id="KW-1133">Transmembrane helix</keyword>
<dbReference type="AlphaFoldDB" id="A0A8S1DCQ4"/>
<keyword evidence="7" id="KW-0256">Endoplasmic reticulum</keyword>
<proteinExistence type="inferred from homology"/>
<dbReference type="Gene3D" id="1.10.630.10">
    <property type="entry name" value="Cytochrome P450"/>
    <property type="match status" value="1"/>
</dbReference>
<evidence type="ECO:0000256" key="5">
    <source>
        <dbReference type="ARBA" id="ARBA00022617"/>
    </source>
</evidence>
<evidence type="ECO:0000256" key="12">
    <source>
        <dbReference type="ARBA" id="ARBA00023136"/>
    </source>
</evidence>
<feature type="transmembrane region" description="Helical" evidence="16">
    <location>
        <begin position="6"/>
        <end position="27"/>
    </location>
</feature>
<evidence type="ECO:0008006" key="19">
    <source>
        <dbReference type="Google" id="ProtNLM"/>
    </source>
</evidence>
<dbReference type="InterPro" id="IPR036396">
    <property type="entry name" value="Cyt_P450_sf"/>
</dbReference>
<dbReference type="Pfam" id="PF00067">
    <property type="entry name" value="p450"/>
    <property type="match status" value="1"/>
</dbReference>
<name>A0A8S1DCQ4_9INSE</name>
<dbReference type="GO" id="GO:0004497">
    <property type="term" value="F:monooxygenase activity"/>
    <property type="evidence" value="ECO:0007669"/>
    <property type="project" value="UniProtKB-KW"/>
</dbReference>
<comment type="subcellular location">
    <subcellularLocation>
        <location evidence="3">Endoplasmic reticulum membrane</location>
        <topology evidence="3">Peripheral membrane protein</topology>
    </subcellularLocation>
    <subcellularLocation>
        <location evidence="2">Microsome membrane</location>
        <topology evidence="2">Peripheral membrane protein</topology>
    </subcellularLocation>
</comment>
<keyword evidence="18" id="KW-1185">Reference proteome</keyword>
<evidence type="ECO:0000256" key="11">
    <source>
        <dbReference type="ARBA" id="ARBA00023033"/>
    </source>
</evidence>